<proteinExistence type="predicted"/>
<comment type="caution">
    <text evidence="1">The sequence shown here is derived from an EMBL/GenBank/DDBJ whole genome shotgun (WGS) entry which is preliminary data.</text>
</comment>
<dbReference type="InParanoid" id="A0A0D2J0T7"/>
<dbReference type="STRING" id="1429043.X474_22115"/>
<dbReference type="Pfam" id="PF05534">
    <property type="entry name" value="HicB"/>
    <property type="match status" value="1"/>
</dbReference>
<dbReference type="Proteomes" id="UP000032233">
    <property type="component" value="Unassembled WGS sequence"/>
</dbReference>
<dbReference type="EMBL" id="AZAC01000040">
    <property type="protein sequence ID" value="KIX11864.1"/>
    <property type="molecule type" value="Genomic_DNA"/>
</dbReference>
<evidence type="ECO:0000313" key="1">
    <source>
        <dbReference type="EMBL" id="KIX11864.1"/>
    </source>
</evidence>
<evidence type="ECO:0008006" key="3">
    <source>
        <dbReference type="Google" id="ProtNLM"/>
    </source>
</evidence>
<organism evidence="1 2">
    <name type="scientific">Dethiosulfatarculus sandiegensis</name>
    <dbReference type="NCBI Taxonomy" id="1429043"/>
    <lineage>
        <taxon>Bacteria</taxon>
        <taxon>Pseudomonadati</taxon>
        <taxon>Thermodesulfobacteriota</taxon>
        <taxon>Desulfarculia</taxon>
        <taxon>Desulfarculales</taxon>
        <taxon>Desulfarculaceae</taxon>
        <taxon>Dethiosulfatarculus</taxon>
    </lineage>
</organism>
<protein>
    <recommendedName>
        <fullName evidence="3">HicB</fullName>
    </recommendedName>
</protein>
<dbReference type="InterPro" id="IPR008651">
    <property type="entry name" value="Uncharacterised_HicB"/>
</dbReference>
<accession>A0A0D2J0T7</accession>
<evidence type="ECO:0000313" key="2">
    <source>
        <dbReference type="Proteomes" id="UP000032233"/>
    </source>
</evidence>
<dbReference type="AlphaFoldDB" id="A0A0D2J0T7"/>
<sequence length="87" mass="10036">MKALKIFFVEGPCVAEMKEALKEAVEDYLNWCEKRGKEPRKPLPGKFLVRMTPQEHRLVALAAKAERLSLNEWARKEVLEEARQALA</sequence>
<name>A0A0D2J0T7_9BACT</name>
<gene>
    <name evidence="1" type="ORF">X474_22115</name>
</gene>
<keyword evidence="2" id="KW-1185">Reference proteome</keyword>
<dbReference type="InterPro" id="IPR035069">
    <property type="entry name" value="TTHA1013/TTHA0281-like"/>
</dbReference>
<reference evidence="1 2" key="1">
    <citation type="submission" date="2013-11" db="EMBL/GenBank/DDBJ databases">
        <title>Metagenomic analysis of a methanogenic consortium involved in long chain n-alkane degradation.</title>
        <authorList>
            <person name="Davidova I.A."/>
            <person name="Callaghan A.V."/>
            <person name="Wawrik B."/>
            <person name="Pruitt S."/>
            <person name="Marks C."/>
            <person name="Duncan K.E."/>
            <person name="Suflita J.M."/>
        </authorList>
    </citation>
    <scope>NUCLEOTIDE SEQUENCE [LARGE SCALE GENOMIC DNA]</scope>
    <source>
        <strain evidence="1 2">SPR</strain>
    </source>
</reference>
<dbReference type="SUPFAM" id="SSF143100">
    <property type="entry name" value="TTHA1013/TTHA0281-like"/>
    <property type="match status" value="1"/>
</dbReference>